<dbReference type="FunFam" id="3.30.565.10:FF:000010">
    <property type="entry name" value="Sensor histidine kinase RcsC"/>
    <property type="match status" value="1"/>
</dbReference>
<evidence type="ECO:0000256" key="2">
    <source>
        <dbReference type="ARBA" id="ARBA00012438"/>
    </source>
</evidence>
<keyword evidence="10" id="KW-0418">Kinase</keyword>
<dbReference type="EC" id="2.7.13.3" evidence="2"/>
<dbReference type="Gene3D" id="1.10.287.130">
    <property type="match status" value="1"/>
</dbReference>
<reference evidence="11" key="1">
    <citation type="journal article" date="2009" name="Appl. Environ. Microbiol.">
        <title>Complete genome sequence of the chemolithoautotrophic marine magnetotactic coccus strain MC-1.</title>
        <authorList>
            <person name="Schubbe S."/>
            <person name="Williams T.J."/>
            <person name="Xie G."/>
            <person name="Kiss H.E."/>
            <person name="Brettin T.S."/>
            <person name="Martinez D."/>
            <person name="Ross C.A."/>
            <person name="Schuler D."/>
            <person name="Cox B.L."/>
            <person name="Nealson K.H."/>
            <person name="Bazylinski D.A."/>
        </authorList>
    </citation>
    <scope>NUCLEOTIDE SEQUENCE [LARGE SCALE GENOMIC DNA]</scope>
    <source>
        <strain evidence="11">ATCC BAA-1437 / JCM 17883 / MC-1</strain>
    </source>
</reference>
<dbReference type="STRING" id="156889.Mmc1_3355"/>
<dbReference type="AlphaFoldDB" id="A0LCZ8"/>
<dbReference type="InterPro" id="IPR006189">
    <property type="entry name" value="CHASE_dom"/>
</dbReference>
<dbReference type="InterPro" id="IPR036890">
    <property type="entry name" value="HATPase_C_sf"/>
</dbReference>
<dbReference type="SUPFAM" id="SSF55874">
    <property type="entry name" value="ATPase domain of HSP90 chaperone/DNA topoisomerase II/histidine kinase"/>
    <property type="match status" value="1"/>
</dbReference>
<dbReference type="InterPro" id="IPR003661">
    <property type="entry name" value="HisK_dim/P_dom"/>
</dbReference>
<keyword evidence="3 5" id="KW-0597">Phosphoprotein</keyword>
<organism evidence="10 11">
    <name type="scientific">Magnetococcus marinus (strain ATCC BAA-1437 / JCM 17883 / MC-1)</name>
    <dbReference type="NCBI Taxonomy" id="156889"/>
    <lineage>
        <taxon>Bacteria</taxon>
        <taxon>Pseudomonadati</taxon>
        <taxon>Pseudomonadota</taxon>
        <taxon>Magnetococcia</taxon>
        <taxon>Magnetococcales</taxon>
        <taxon>Magnetococcaceae</taxon>
        <taxon>Magnetococcus</taxon>
    </lineage>
</organism>
<keyword evidence="6" id="KW-0812">Transmembrane</keyword>
<evidence type="ECO:0000259" key="8">
    <source>
        <dbReference type="PROSITE" id="PS50110"/>
    </source>
</evidence>
<dbReference type="PROSITE" id="PS50839">
    <property type="entry name" value="CHASE"/>
    <property type="match status" value="1"/>
</dbReference>
<evidence type="ECO:0000259" key="9">
    <source>
        <dbReference type="PROSITE" id="PS50839"/>
    </source>
</evidence>
<dbReference type="InterPro" id="IPR001789">
    <property type="entry name" value="Sig_transdc_resp-reg_receiver"/>
</dbReference>
<dbReference type="CDD" id="cd16922">
    <property type="entry name" value="HATPase_EvgS-ArcB-TorS-like"/>
    <property type="match status" value="1"/>
</dbReference>
<dbReference type="PANTHER" id="PTHR45339:SF5">
    <property type="entry name" value="HISTIDINE KINASE"/>
    <property type="match status" value="1"/>
</dbReference>
<dbReference type="SUPFAM" id="SSF47384">
    <property type="entry name" value="Homodimeric domain of signal transducing histidine kinase"/>
    <property type="match status" value="1"/>
</dbReference>
<comment type="catalytic activity">
    <reaction evidence="1">
        <text>ATP + protein L-histidine = ADP + protein N-phospho-L-histidine.</text>
        <dbReference type="EC" id="2.7.13.3"/>
    </reaction>
</comment>
<dbReference type="OrthoDB" id="9801651at2"/>
<dbReference type="HOGENOM" id="CLU_000445_114_62_5"/>
<evidence type="ECO:0000256" key="1">
    <source>
        <dbReference type="ARBA" id="ARBA00000085"/>
    </source>
</evidence>
<dbReference type="Pfam" id="PF03924">
    <property type="entry name" value="CHASE"/>
    <property type="match status" value="1"/>
</dbReference>
<dbReference type="CDD" id="cd17546">
    <property type="entry name" value="REC_hyHK_CKI1_RcsC-like"/>
    <property type="match status" value="1"/>
</dbReference>
<keyword evidence="4" id="KW-0902">Two-component regulatory system</keyword>
<keyword evidence="11" id="KW-1185">Reference proteome</keyword>
<evidence type="ECO:0000256" key="6">
    <source>
        <dbReference type="SAM" id="Phobius"/>
    </source>
</evidence>
<feature type="transmembrane region" description="Helical" evidence="6">
    <location>
        <begin position="270"/>
        <end position="290"/>
    </location>
</feature>
<dbReference type="Pfam" id="PF02518">
    <property type="entry name" value="HATPase_c"/>
    <property type="match status" value="1"/>
</dbReference>
<dbReference type="InterPro" id="IPR003594">
    <property type="entry name" value="HATPase_dom"/>
</dbReference>
<dbReference type="InterPro" id="IPR005467">
    <property type="entry name" value="His_kinase_dom"/>
</dbReference>
<evidence type="ECO:0000256" key="4">
    <source>
        <dbReference type="ARBA" id="ARBA00023012"/>
    </source>
</evidence>
<dbReference type="PANTHER" id="PTHR45339">
    <property type="entry name" value="HYBRID SIGNAL TRANSDUCTION HISTIDINE KINASE J"/>
    <property type="match status" value="1"/>
</dbReference>
<dbReference type="Pfam" id="PF00072">
    <property type="entry name" value="Response_reg"/>
    <property type="match status" value="1"/>
</dbReference>
<protein>
    <recommendedName>
        <fullName evidence="2">histidine kinase</fullName>
        <ecNumber evidence="2">2.7.13.3</ecNumber>
    </recommendedName>
</protein>
<reference evidence="10 11" key="2">
    <citation type="journal article" date="2012" name="Int. J. Syst. Evol. Microbiol.">
        <title>Magnetococcus marinus gen. nov., sp. nov., a marine, magnetotactic bacterium that represents a novel lineage (Magnetococcaceae fam. nov.; Magnetococcales ord. nov.) at the base of the Alphaproteobacteria.</title>
        <authorList>
            <person name="Bazylinski D.A."/>
            <person name="Williams T.J."/>
            <person name="Lefevre C.T."/>
            <person name="Berg R.J."/>
            <person name="Zhang C.L."/>
            <person name="Bowser S.S."/>
            <person name="Dean A.J."/>
            <person name="Beveridge T.J."/>
        </authorList>
    </citation>
    <scope>NUCLEOTIDE SEQUENCE [LARGE SCALE GENOMIC DNA]</scope>
    <source>
        <strain evidence="11">ATCC BAA-1437 / JCM 17883 / MC-1</strain>
    </source>
</reference>
<feature type="modified residue" description="4-aspartylphosphate" evidence="5">
    <location>
        <position position="611"/>
    </location>
</feature>
<dbReference type="SMART" id="SM01079">
    <property type="entry name" value="CHASE"/>
    <property type="match status" value="1"/>
</dbReference>
<name>A0LCZ8_MAGMM</name>
<evidence type="ECO:0000313" key="11">
    <source>
        <dbReference type="Proteomes" id="UP000002586"/>
    </source>
</evidence>
<dbReference type="SMART" id="SM00387">
    <property type="entry name" value="HATPase_c"/>
    <property type="match status" value="1"/>
</dbReference>
<dbReference type="InterPro" id="IPR036097">
    <property type="entry name" value="HisK_dim/P_sf"/>
</dbReference>
<dbReference type="SUPFAM" id="SSF52172">
    <property type="entry name" value="CheY-like"/>
    <property type="match status" value="1"/>
</dbReference>
<accession>A0LCZ8</accession>
<sequence length="685" mass="76014" precursor="true">MDRASTSTRSFRAPNRVVLSGGLTLLLSLLLTGLLAVQENGRYQNQLRVTVLEQLSQLRGLLENEINLSFHLTMGLLAYVAIEPNISQQNFQLMAREIIAQSRNIRNLGLAPDNVLSYIYPLSGNERALGLDYRKNAKQWPAVQLAISERRTVVAGPVKLVQGGEAFISRTPIYRTGMDGKKGAYWGLASTVIDKDKLFTTAGIYEVSKQIKLAIRGRDGLGAQGDLISGEGELFNERAVLQNVQLPDGRWQLAAEPLNGWDQDSPYVPVIWGAGIGGGMLAGGLVYLWLIGVARHQHILQQALQDAQAADRVKSEFYATMSHEIRTPMNVVLGMSDILLETVQEPEQRQQLARLQQAGSALLELINNILDISRIEEKRLTLHMAPMDLRSLVEDLLGFFQLPYHEKGIALVSEWEQGLATHILGDSGRLRQVLTNLLGNALKFTERGQVVVVVRRDPEDATYLRIEVRDSGIGLHADQLLHIFDKFTQAESGLTRRYGGSGLGLAICKQLVVLMGGRIWVESEDGVGSCFIFTLPYQEVTELERRQMQDEAAEWSVDVPRKVLLVEDSVDNQQLIVAYLKASPYQVSIAQNGAEGVAMAKQDAYDLILMDMQMPVLDGYAATRSIRQWERQQGREPVPIVALTAHALEGDLEKSIEAGCSLHLTKPIRKAQLLNQLRGFFKEAP</sequence>
<gene>
    <name evidence="10" type="ordered locus">Mmc1_3355</name>
</gene>
<evidence type="ECO:0000313" key="10">
    <source>
        <dbReference type="EMBL" id="ABK45841.1"/>
    </source>
</evidence>
<dbReference type="Gene3D" id="3.30.565.10">
    <property type="entry name" value="Histidine kinase-like ATPase, C-terminal domain"/>
    <property type="match status" value="1"/>
</dbReference>
<feature type="domain" description="CHASE" evidence="9">
    <location>
        <begin position="115"/>
        <end position="208"/>
    </location>
</feature>
<dbReference type="PROSITE" id="PS50110">
    <property type="entry name" value="RESPONSE_REGULATORY"/>
    <property type="match status" value="1"/>
</dbReference>
<keyword evidence="6" id="KW-1133">Transmembrane helix</keyword>
<dbReference type="Proteomes" id="UP000002586">
    <property type="component" value="Chromosome"/>
</dbReference>
<dbReference type="KEGG" id="mgm:Mmc1_3355"/>
<dbReference type="Gene3D" id="3.40.50.2300">
    <property type="match status" value="1"/>
</dbReference>
<dbReference type="GO" id="GO:0000155">
    <property type="term" value="F:phosphorelay sensor kinase activity"/>
    <property type="evidence" value="ECO:0007669"/>
    <property type="project" value="InterPro"/>
</dbReference>
<feature type="domain" description="Histidine kinase" evidence="7">
    <location>
        <begin position="320"/>
        <end position="539"/>
    </location>
</feature>
<dbReference type="CDD" id="cd00082">
    <property type="entry name" value="HisKA"/>
    <property type="match status" value="1"/>
</dbReference>
<dbReference type="InterPro" id="IPR011006">
    <property type="entry name" value="CheY-like_superfamily"/>
</dbReference>
<feature type="domain" description="Response regulatory" evidence="8">
    <location>
        <begin position="562"/>
        <end position="681"/>
    </location>
</feature>
<keyword evidence="6" id="KW-0472">Membrane</keyword>
<evidence type="ECO:0000259" key="7">
    <source>
        <dbReference type="PROSITE" id="PS50109"/>
    </source>
</evidence>
<dbReference type="PROSITE" id="PS50109">
    <property type="entry name" value="HIS_KIN"/>
    <property type="match status" value="1"/>
</dbReference>
<dbReference type="SMART" id="SM00388">
    <property type="entry name" value="HisKA"/>
    <property type="match status" value="1"/>
</dbReference>
<dbReference type="eggNOG" id="COG2205">
    <property type="taxonomic scope" value="Bacteria"/>
</dbReference>
<dbReference type="PRINTS" id="PR00344">
    <property type="entry name" value="BCTRLSENSOR"/>
</dbReference>
<dbReference type="eggNOG" id="COG3452">
    <property type="taxonomic scope" value="Bacteria"/>
</dbReference>
<proteinExistence type="predicted"/>
<keyword evidence="10" id="KW-0808">Transferase</keyword>
<dbReference type="InterPro" id="IPR004358">
    <property type="entry name" value="Sig_transdc_His_kin-like_C"/>
</dbReference>
<evidence type="ECO:0000256" key="5">
    <source>
        <dbReference type="PROSITE-ProRule" id="PRU00169"/>
    </source>
</evidence>
<dbReference type="RefSeq" id="WP_011714900.1">
    <property type="nucleotide sequence ID" value="NC_008576.1"/>
</dbReference>
<dbReference type="EMBL" id="CP000471">
    <property type="protein sequence ID" value="ABK45841.1"/>
    <property type="molecule type" value="Genomic_DNA"/>
</dbReference>
<dbReference type="Pfam" id="PF00512">
    <property type="entry name" value="HisKA"/>
    <property type="match status" value="1"/>
</dbReference>
<dbReference type="eggNOG" id="COG0784">
    <property type="taxonomic scope" value="Bacteria"/>
</dbReference>
<evidence type="ECO:0000256" key="3">
    <source>
        <dbReference type="ARBA" id="ARBA00022553"/>
    </source>
</evidence>
<dbReference type="SMART" id="SM00448">
    <property type="entry name" value="REC"/>
    <property type="match status" value="1"/>
</dbReference>